<keyword evidence="4" id="KW-1185">Reference proteome</keyword>
<accession>A0AAP0GI13</accession>
<evidence type="ECO:0000313" key="4">
    <source>
        <dbReference type="Proteomes" id="UP001408789"/>
    </source>
</evidence>
<dbReference type="AlphaFoldDB" id="A0AAP0GI13"/>
<dbReference type="Proteomes" id="UP001408789">
    <property type="component" value="Unassembled WGS sequence"/>
</dbReference>
<evidence type="ECO:0000313" key="3">
    <source>
        <dbReference type="EMBL" id="KAK9049407.1"/>
    </source>
</evidence>
<protein>
    <recommendedName>
        <fullName evidence="2">Fungal lipase-type domain-containing protein</fullName>
    </recommendedName>
</protein>
<sequence length="490" mass="56591">METAEEFCESYLLVDAKEASLYDIACILICSTSFLKTKAFYKELSEDVERSIGDTICRRFIIFASMLIQKVLIWVEKPMARIGFLIELWLNLLSSNGGVFRLFISYIQGKVVRPEESAEKFMTVVGELDRRLKLDASIRKGDGRYNQALSIMAAKLAYENKAFVKAAIQDQLKMEFIGFYEFWNDYQNQFTTYATMFQDTLDPNLIVVAFRGTGPFTAKDWMTDVDISWFELKDLNNSKPIGRIHGGFMKALGLQQTKGWPKNLEPPPDATDEHPFAYYTIREKLRGILEKNTNAKFILTGHSLGAALAILFVGVLGLHEETWLLKRLEGVYTFGQPRVGDVSFGRYMMKVIEDHDVRYFRYVYGNDMVPRLPYDHRSLFFKHFGPSLFFDSFYNGKVMAEEPNKNYFSMVWVIPKYLTAFWEIIRSFILPYWKGEDYKESRTERLFRLVGLIIPGIAAHGPKDYVDVTRLGTELVPTITNNKRVAIENE</sequence>
<reference evidence="3 4" key="1">
    <citation type="submission" date="2024-04" db="EMBL/GenBank/DDBJ databases">
        <title>The reference genome of an endangered Asteraceae, Deinandra increscens subsp. villosa, native to the Central Coast of California.</title>
        <authorList>
            <person name="Guilliams M."/>
            <person name="Hasenstab-Lehman K."/>
            <person name="Meyer R."/>
            <person name="Mcevoy S."/>
        </authorList>
    </citation>
    <scope>NUCLEOTIDE SEQUENCE [LARGE SCALE GENOMIC DNA]</scope>
    <source>
        <tissue evidence="3">Leaf</tissue>
    </source>
</reference>
<dbReference type="InterPro" id="IPR029058">
    <property type="entry name" value="AB_hydrolase_fold"/>
</dbReference>
<name>A0AAP0GI13_9ASTR</name>
<dbReference type="GO" id="GO:0006629">
    <property type="term" value="P:lipid metabolic process"/>
    <property type="evidence" value="ECO:0007669"/>
    <property type="project" value="InterPro"/>
</dbReference>
<dbReference type="SUPFAM" id="SSF53474">
    <property type="entry name" value="alpha/beta-Hydrolases"/>
    <property type="match status" value="1"/>
</dbReference>
<dbReference type="PANTHER" id="PTHR46086">
    <property type="entry name" value="ALPHA/BETA-HYDROLASES SUPERFAMILY PROTEIN"/>
    <property type="match status" value="1"/>
</dbReference>
<dbReference type="InterPro" id="IPR044819">
    <property type="entry name" value="OBL-like"/>
</dbReference>
<proteinExistence type="predicted"/>
<dbReference type="Gene3D" id="3.40.50.1820">
    <property type="entry name" value="alpha/beta hydrolase"/>
    <property type="match status" value="1"/>
</dbReference>
<organism evidence="3 4">
    <name type="scientific">Deinandra increscens subsp. villosa</name>
    <dbReference type="NCBI Taxonomy" id="3103831"/>
    <lineage>
        <taxon>Eukaryota</taxon>
        <taxon>Viridiplantae</taxon>
        <taxon>Streptophyta</taxon>
        <taxon>Embryophyta</taxon>
        <taxon>Tracheophyta</taxon>
        <taxon>Spermatophyta</taxon>
        <taxon>Magnoliopsida</taxon>
        <taxon>eudicotyledons</taxon>
        <taxon>Gunneridae</taxon>
        <taxon>Pentapetalae</taxon>
        <taxon>asterids</taxon>
        <taxon>campanulids</taxon>
        <taxon>Asterales</taxon>
        <taxon>Asteraceae</taxon>
        <taxon>Asteroideae</taxon>
        <taxon>Heliantheae alliance</taxon>
        <taxon>Madieae</taxon>
        <taxon>Madiinae</taxon>
        <taxon>Deinandra</taxon>
    </lineage>
</organism>
<dbReference type="GO" id="GO:0004806">
    <property type="term" value="F:triacylglycerol lipase activity"/>
    <property type="evidence" value="ECO:0007669"/>
    <property type="project" value="InterPro"/>
</dbReference>
<evidence type="ECO:0000256" key="1">
    <source>
        <dbReference type="ARBA" id="ARBA00022801"/>
    </source>
</evidence>
<keyword evidence="1" id="KW-0378">Hydrolase</keyword>
<dbReference type="PANTHER" id="PTHR46086:SF4">
    <property type="entry name" value="ALPHA_BETA-HYDROLASES SUPERFAMILY PROTEIN"/>
    <property type="match status" value="1"/>
</dbReference>
<dbReference type="InterPro" id="IPR002921">
    <property type="entry name" value="Fungal_lipase-type"/>
</dbReference>
<feature type="domain" description="Fungal lipase-type" evidence="2">
    <location>
        <begin position="207"/>
        <end position="374"/>
    </location>
</feature>
<dbReference type="Pfam" id="PF01764">
    <property type="entry name" value="Lipase_3"/>
    <property type="match status" value="1"/>
</dbReference>
<dbReference type="CDD" id="cd00519">
    <property type="entry name" value="Lipase_3"/>
    <property type="match status" value="1"/>
</dbReference>
<dbReference type="EMBL" id="JBCNJP010006807">
    <property type="protein sequence ID" value="KAK9049407.1"/>
    <property type="molecule type" value="Genomic_DNA"/>
</dbReference>
<evidence type="ECO:0000259" key="2">
    <source>
        <dbReference type="Pfam" id="PF01764"/>
    </source>
</evidence>
<comment type="caution">
    <text evidence="3">The sequence shown here is derived from an EMBL/GenBank/DDBJ whole genome shotgun (WGS) entry which is preliminary data.</text>
</comment>
<gene>
    <name evidence="3" type="ORF">SSX86_031624</name>
</gene>